<accession>A0A482V801</accession>
<proteinExistence type="predicted"/>
<evidence type="ECO:0000313" key="1">
    <source>
        <dbReference type="EMBL" id="RZB39342.1"/>
    </source>
</evidence>
<keyword evidence="2" id="KW-1185">Reference proteome</keyword>
<dbReference type="GO" id="GO:0016301">
    <property type="term" value="F:kinase activity"/>
    <property type="evidence" value="ECO:0007669"/>
    <property type="project" value="UniProtKB-KW"/>
</dbReference>
<keyword evidence="1" id="KW-0418">Kinase</keyword>
<organism evidence="1 2">
    <name type="scientific">Asbolus verrucosus</name>
    <name type="common">Desert ironclad beetle</name>
    <dbReference type="NCBI Taxonomy" id="1661398"/>
    <lineage>
        <taxon>Eukaryota</taxon>
        <taxon>Metazoa</taxon>
        <taxon>Ecdysozoa</taxon>
        <taxon>Arthropoda</taxon>
        <taxon>Hexapoda</taxon>
        <taxon>Insecta</taxon>
        <taxon>Pterygota</taxon>
        <taxon>Neoptera</taxon>
        <taxon>Endopterygota</taxon>
        <taxon>Coleoptera</taxon>
        <taxon>Polyphaga</taxon>
        <taxon>Cucujiformia</taxon>
        <taxon>Tenebrionidae</taxon>
        <taxon>Pimeliinae</taxon>
        <taxon>Asbolus</taxon>
    </lineage>
</organism>
<dbReference type="EMBL" id="QDEB01129065">
    <property type="protein sequence ID" value="RZB39342.1"/>
    <property type="molecule type" value="Genomic_DNA"/>
</dbReference>
<keyword evidence="1" id="KW-0808">Transferase</keyword>
<dbReference type="OrthoDB" id="10064757at2759"/>
<gene>
    <name evidence="1" type="ORF">BDFB_001010</name>
</gene>
<evidence type="ECO:0000313" key="2">
    <source>
        <dbReference type="Proteomes" id="UP000292052"/>
    </source>
</evidence>
<protein>
    <submittedName>
        <fullName evidence="1">FAST kinase domain-containing protein 5</fullName>
    </submittedName>
</protein>
<feature type="non-terminal residue" evidence="1">
    <location>
        <position position="565"/>
    </location>
</feature>
<dbReference type="Proteomes" id="UP000292052">
    <property type="component" value="Unassembled WGS sequence"/>
</dbReference>
<sequence length="565" mass="65522">KTFVDRENAYAFTILPELCAIKPSPKASSAITTIDEFEELSNNNWRASHASAIVEAFEKVKDVCVAHNINLSDKRFDRLVDGLMDHCEKLTDHELLKLLHLFSEYPSCDNISSHNFHDVWSCLDDICCWKMGAWNVETMFTFANAWYKLNMGRICDYVFEMLDKMPQKAKRLSKTLLLYTFFHTNVCRKRSMDFELEHALAERINQFSVDELAVIAMGYFKTQSKVKLYPILSAMIKKVTENCDTIHEICLTAILKTIRLSQHLETVDEINLMLDKLTEQVPRLSNLCLVHLALAGTSLQLKHEASLARSTERIVADIENIRLKDIERLLHANSMFNFESKPSFYEAAFAELHKESRREEIIRYNRCLPCALNYLSLRKIYSYKLMDEVLNEEYIHEVYGKTAKQLPRELFSLDACIDIECPDYEGNRLTPLKKYKAAKWLTEYTPSHNQWKRLSLADKFYLDVVEHVMRVAGGEHLLRSHHVLPHFSKSDVIVCKDRASGRFVEPFGFENYVLGDVMWPFSVEKYQWYAVVILTPNLTIRSTTSPLGSMVMKERQLKTLGYTPI</sequence>
<dbReference type="AlphaFoldDB" id="A0A482V801"/>
<comment type="caution">
    <text evidence="1">The sequence shown here is derived from an EMBL/GenBank/DDBJ whole genome shotgun (WGS) entry which is preliminary data.</text>
</comment>
<feature type="non-terminal residue" evidence="1">
    <location>
        <position position="1"/>
    </location>
</feature>
<name>A0A482V801_ASBVE</name>
<reference evidence="1 2" key="1">
    <citation type="submission" date="2017-03" db="EMBL/GenBank/DDBJ databases">
        <title>Genome of the blue death feigning beetle - Asbolus verrucosus.</title>
        <authorList>
            <person name="Rider S.D."/>
        </authorList>
    </citation>
    <scope>NUCLEOTIDE SEQUENCE [LARGE SCALE GENOMIC DNA]</scope>
    <source>
        <strain evidence="1">Butters</strain>
        <tissue evidence="1">Head and leg muscle</tissue>
    </source>
</reference>